<reference evidence="1" key="1">
    <citation type="submission" date="2021-03" db="EMBL/GenBank/DDBJ databases">
        <authorList>
            <person name="Tagirdzhanova G."/>
        </authorList>
    </citation>
    <scope>NUCLEOTIDE SEQUENCE</scope>
</reference>
<dbReference type="EMBL" id="CAJPDS010000155">
    <property type="protein sequence ID" value="CAF9940504.1"/>
    <property type="molecule type" value="Genomic_DNA"/>
</dbReference>
<accession>A0A8H3PHN0</accession>
<evidence type="ECO:0000313" key="2">
    <source>
        <dbReference type="Proteomes" id="UP000664521"/>
    </source>
</evidence>
<protein>
    <submittedName>
        <fullName evidence="1">Uncharacterized protein</fullName>
    </submittedName>
</protein>
<gene>
    <name evidence="1" type="ORF">HETSPECPRED_002428</name>
</gene>
<evidence type="ECO:0000313" key="1">
    <source>
        <dbReference type="EMBL" id="CAF9940504.1"/>
    </source>
</evidence>
<organism evidence="1 2">
    <name type="scientific">Heterodermia speciosa</name>
    <dbReference type="NCBI Taxonomy" id="116794"/>
    <lineage>
        <taxon>Eukaryota</taxon>
        <taxon>Fungi</taxon>
        <taxon>Dikarya</taxon>
        <taxon>Ascomycota</taxon>
        <taxon>Pezizomycotina</taxon>
        <taxon>Lecanoromycetes</taxon>
        <taxon>OSLEUM clade</taxon>
        <taxon>Lecanoromycetidae</taxon>
        <taxon>Caliciales</taxon>
        <taxon>Physciaceae</taxon>
        <taxon>Heterodermia</taxon>
    </lineage>
</organism>
<comment type="caution">
    <text evidence="1">The sequence shown here is derived from an EMBL/GenBank/DDBJ whole genome shotgun (WGS) entry which is preliminary data.</text>
</comment>
<proteinExistence type="predicted"/>
<dbReference type="OrthoDB" id="5345836at2759"/>
<dbReference type="Proteomes" id="UP000664521">
    <property type="component" value="Unassembled WGS sequence"/>
</dbReference>
<sequence>MAPKFGDALTKMVIVHGAVTVDLGCAQWNGDVNSALGEAVSIANYAANVWQSRATRPGTLLQDMLGASNEDDQTTLSFAQTWFQKAAVAGSNNLIIYCTDSHLNNIVPGKFRDPDNGYAQVTIGSSNTACGGSLRAFSYPGSGRNVIVLCSDSGNGALRTYHSPTFGQWNTQGDFRQVNSGNLNTFGVYLSYKILHELFHCADFQQCK</sequence>
<name>A0A8H3PHN0_9LECA</name>
<dbReference type="AlphaFoldDB" id="A0A8H3PHN0"/>
<keyword evidence="2" id="KW-1185">Reference proteome</keyword>